<gene>
    <name evidence="2" type="ORF">EAL2_808p05170</name>
</gene>
<dbReference type="KEGG" id="eac:EAL2_808p05170"/>
<evidence type="ECO:0000256" key="1">
    <source>
        <dbReference type="SAM" id="MobiDB-lite"/>
    </source>
</evidence>
<proteinExistence type="predicted"/>
<reference evidence="2 3" key="1">
    <citation type="journal article" date="2014" name="Genome Announc.">
        <title>Complete Genome Sequence of Amino Acid-Utilizing Eubacterium acidaminophilum al-2 (DSM 3953).</title>
        <authorList>
            <person name="Poehlein A."/>
            <person name="Andreesen J.R."/>
            <person name="Daniel R."/>
        </authorList>
    </citation>
    <scope>NUCLEOTIDE SEQUENCE [LARGE SCALE GENOMIC DNA]</scope>
    <source>
        <strain evidence="2 3">DSM 3953</strain>
        <plasmid evidence="3">Plasmid EAL2_808p</plasmid>
    </source>
</reference>
<accession>W8TAX2</accession>
<organism evidence="2 3">
    <name type="scientific">Peptoclostridium acidaminophilum DSM 3953</name>
    <dbReference type="NCBI Taxonomy" id="1286171"/>
    <lineage>
        <taxon>Bacteria</taxon>
        <taxon>Bacillati</taxon>
        <taxon>Bacillota</taxon>
        <taxon>Clostridia</taxon>
        <taxon>Peptostreptococcales</taxon>
        <taxon>Peptoclostridiaceae</taxon>
        <taxon>Peptoclostridium</taxon>
    </lineage>
</organism>
<protein>
    <submittedName>
        <fullName evidence="2">Uncharacterized protein</fullName>
    </submittedName>
</protein>
<dbReference type="HOGENOM" id="CLU_3309884_0_0_9"/>
<name>W8TAX2_PEPAC</name>
<keyword evidence="2" id="KW-0614">Plasmid</keyword>
<dbReference type="EMBL" id="CP007453">
    <property type="protein sequence ID" value="AHM58020.1"/>
    <property type="molecule type" value="Genomic_DNA"/>
</dbReference>
<dbReference type="Proteomes" id="UP000019591">
    <property type="component" value="Plasmid EAL2_808p"/>
</dbReference>
<keyword evidence="3" id="KW-1185">Reference proteome</keyword>
<feature type="region of interest" description="Disordered" evidence="1">
    <location>
        <begin position="1"/>
        <end position="27"/>
    </location>
</feature>
<evidence type="ECO:0000313" key="3">
    <source>
        <dbReference type="Proteomes" id="UP000019591"/>
    </source>
</evidence>
<geneLocation type="plasmid" evidence="2 3">
    <name>EAL2_808p</name>
</geneLocation>
<sequence length="39" mass="4358">MKPISRKDEVVECRKGVGGDDSTDENTDNITMFREASLL</sequence>
<evidence type="ECO:0000313" key="2">
    <source>
        <dbReference type="EMBL" id="AHM58020.1"/>
    </source>
</evidence>
<dbReference type="AlphaFoldDB" id="W8TAX2"/>
<dbReference type="PATRIC" id="fig|1286171.3.peg.2699"/>
<feature type="compositionally biased region" description="Basic and acidic residues" evidence="1">
    <location>
        <begin position="1"/>
        <end position="18"/>
    </location>
</feature>